<dbReference type="Proteomes" id="UP000438288">
    <property type="component" value="Unassembled WGS sequence"/>
</dbReference>
<comment type="caution">
    <text evidence="2">The sequence shown here is derived from an EMBL/GenBank/DDBJ whole genome shotgun (WGS) entry which is preliminary data.</text>
</comment>
<name>A0A7J5Q777_9BACE</name>
<dbReference type="InterPro" id="IPR032167">
    <property type="entry name" value="DUF5003"/>
</dbReference>
<feature type="chain" id="PRO_5029643153" evidence="1">
    <location>
        <begin position="23"/>
        <end position="513"/>
    </location>
</feature>
<dbReference type="EMBL" id="WDCP01000073">
    <property type="protein sequence ID" value="KAB6336732.1"/>
    <property type="molecule type" value="Genomic_DNA"/>
</dbReference>
<dbReference type="AlphaFoldDB" id="A0A7J5Q777"/>
<reference evidence="2 3" key="1">
    <citation type="journal article" date="2019" name="Nat. Med.">
        <title>A library of human gut bacterial isolates paired with longitudinal multiomics data enables mechanistic microbiome research.</title>
        <authorList>
            <person name="Poyet M."/>
            <person name="Groussin M."/>
            <person name="Gibbons S.M."/>
            <person name="Avila-Pacheco J."/>
            <person name="Jiang X."/>
            <person name="Kearney S.M."/>
            <person name="Perrotta A.R."/>
            <person name="Berdy B."/>
            <person name="Zhao S."/>
            <person name="Lieberman T.D."/>
            <person name="Swanson P.K."/>
            <person name="Smith M."/>
            <person name="Roesemann S."/>
            <person name="Alexander J.E."/>
            <person name="Rich S.A."/>
            <person name="Livny J."/>
            <person name="Vlamakis H."/>
            <person name="Clish C."/>
            <person name="Bullock K."/>
            <person name="Deik A."/>
            <person name="Scott J."/>
            <person name="Pierce K.A."/>
            <person name="Xavier R.J."/>
            <person name="Alm E.J."/>
        </authorList>
    </citation>
    <scope>NUCLEOTIDE SEQUENCE [LARGE SCALE GENOMIC DNA]</scope>
    <source>
        <strain evidence="2 3">BIOML-A16</strain>
    </source>
</reference>
<dbReference type="RefSeq" id="WP_151927078.1">
    <property type="nucleotide sequence ID" value="NZ_JABFCE010000055.1"/>
</dbReference>
<dbReference type="PROSITE" id="PS51257">
    <property type="entry name" value="PROKAR_LIPOPROTEIN"/>
    <property type="match status" value="1"/>
</dbReference>
<feature type="signal peptide" evidence="1">
    <location>
        <begin position="1"/>
        <end position="22"/>
    </location>
</feature>
<evidence type="ECO:0000313" key="3">
    <source>
        <dbReference type="Proteomes" id="UP000438288"/>
    </source>
</evidence>
<proteinExistence type="predicted"/>
<evidence type="ECO:0000313" key="2">
    <source>
        <dbReference type="EMBL" id="KAB6336732.1"/>
    </source>
</evidence>
<evidence type="ECO:0000256" key="1">
    <source>
        <dbReference type="SAM" id="SignalP"/>
    </source>
</evidence>
<sequence length="513" mass="57137">MKDIMKYYLQLITLVFCLLVSACSDDDETTTPVFPDLQKIECEVGDTKTLTFEAADNWILTSSSLWCYFEQDGERTFVCSGNAGKQTVTIHISDDATELLKSYKAELTMKLAGSQQVIAEVTRPSTGYEVRAFNADKSVMYTEENPFVINFDGTDILVLEANEDWALKSNPEWMEFNRRASDSEVVSGNAGDNVSVIPQMIMQYKKNEITGFLTIESRSGAVAKVPVKYEGIPADRIIGTLKDNIEVSVDGESYTAGDNSYDSEGVPVTVMAKNDEYTLVCVEYVAERNQMTWELEYSYTIMDSFNRWLWIDDDKEGNINIAASANNSKARTAYVLAFPNVIYAEIKDHLSDLVLLEKGIPKEYDENIIADIKQEGVAGDLISLVKESGEPILDGTGNPVKAVPSDMPDEQLESEYGTTNVFLVSSLTLGVNYDPFHIIVNGYSGWNLQAETKHNGQDTVWEGIEVEGRYMTSAFVNVSGMDESKNGTKPMVIKLMDNETILGVLLIQPRYED</sequence>
<dbReference type="Pfam" id="PF16394">
    <property type="entry name" value="DUF5003"/>
    <property type="match status" value="1"/>
</dbReference>
<accession>A0A7J5Q777</accession>
<keyword evidence="1" id="KW-0732">Signal</keyword>
<gene>
    <name evidence="2" type="ORF">GAZ43_21340</name>
</gene>
<organism evidence="2 3">
    <name type="scientific">Bacteroides xylanisolvens</name>
    <dbReference type="NCBI Taxonomy" id="371601"/>
    <lineage>
        <taxon>Bacteria</taxon>
        <taxon>Pseudomonadati</taxon>
        <taxon>Bacteroidota</taxon>
        <taxon>Bacteroidia</taxon>
        <taxon>Bacteroidales</taxon>
        <taxon>Bacteroidaceae</taxon>
        <taxon>Bacteroides</taxon>
    </lineage>
</organism>
<protein>
    <submittedName>
        <fullName evidence="2">DUF5003 domain-containing protein</fullName>
    </submittedName>
</protein>